<dbReference type="Proteomes" id="UP001558632">
    <property type="component" value="Unassembled WGS sequence"/>
</dbReference>
<organism evidence="1 2">
    <name type="scientific">Trichinella spiralis</name>
    <name type="common">Trichina worm</name>
    <dbReference type="NCBI Taxonomy" id="6334"/>
    <lineage>
        <taxon>Eukaryota</taxon>
        <taxon>Metazoa</taxon>
        <taxon>Ecdysozoa</taxon>
        <taxon>Nematoda</taxon>
        <taxon>Enoplea</taxon>
        <taxon>Dorylaimia</taxon>
        <taxon>Trichinellida</taxon>
        <taxon>Trichinellidae</taxon>
        <taxon>Trichinella</taxon>
    </lineage>
</organism>
<evidence type="ECO:0000313" key="2">
    <source>
        <dbReference type="Proteomes" id="UP001558632"/>
    </source>
</evidence>
<accession>A0ABR3KLJ0</accession>
<dbReference type="EMBL" id="JBEUSY010000271">
    <property type="protein sequence ID" value="KAL1238893.1"/>
    <property type="molecule type" value="Genomic_DNA"/>
</dbReference>
<gene>
    <name evidence="1" type="ORF">TSPI_07176</name>
</gene>
<evidence type="ECO:0000313" key="1">
    <source>
        <dbReference type="EMBL" id="KAL1238893.1"/>
    </source>
</evidence>
<sequence length="71" mass="7988">MQNQEFNLDPQQQQQQQQASSFAGIGALVTTLTTSGRRLLTEATIDFIRIVDLSQLNGFQVQHDAQPSWQL</sequence>
<comment type="caution">
    <text evidence="1">The sequence shown here is derived from an EMBL/GenBank/DDBJ whole genome shotgun (WGS) entry which is preliminary data.</text>
</comment>
<name>A0ABR3KLJ0_TRISP</name>
<reference evidence="1 2" key="1">
    <citation type="submission" date="2024-07" db="EMBL/GenBank/DDBJ databases">
        <title>Enhanced genomic and transcriptomic resources for Trichinella pseudospiralis and T. spiralis underpin the discovery of pronounced molecular differences between stages and species.</title>
        <authorList>
            <person name="Pasi K.K."/>
            <person name="La Rosa G."/>
            <person name="Gomez-Morales M.A."/>
            <person name="Tosini F."/>
            <person name="Sumanam S."/>
            <person name="Young N.D."/>
            <person name="Chang B.C."/>
            <person name="Robin G.B."/>
        </authorList>
    </citation>
    <scope>NUCLEOTIDE SEQUENCE [LARGE SCALE GENOMIC DNA]</scope>
    <source>
        <strain evidence="1">ISS534</strain>
    </source>
</reference>
<proteinExistence type="predicted"/>
<keyword evidence="2" id="KW-1185">Reference proteome</keyword>
<protein>
    <submittedName>
        <fullName evidence="1">Protein disks lost</fullName>
    </submittedName>
</protein>